<dbReference type="PRINTS" id="PR00150">
    <property type="entry name" value="PEPCARBXLASE"/>
</dbReference>
<evidence type="ECO:0000256" key="1">
    <source>
        <dbReference type="ARBA" id="ARBA00008346"/>
    </source>
</evidence>
<dbReference type="InterPro" id="IPR021135">
    <property type="entry name" value="PEP_COase"/>
</dbReference>
<dbReference type="InterPro" id="IPR022805">
    <property type="entry name" value="PEP_COase_bac/pln-type"/>
</dbReference>
<comment type="similarity">
    <text evidence="1">Belongs to the PEPCase type 1 family.</text>
</comment>
<evidence type="ECO:0000256" key="4">
    <source>
        <dbReference type="ARBA" id="ARBA00023239"/>
    </source>
</evidence>
<keyword evidence="3" id="KW-0460">Magnesium</keyword>
<dbReference type="InterPro" id="IPR015813">
    <property type="entry name" value="Pyrv/PenolPyrv_kinase-like_dom"/>
</dbReference>
<dbReference type="PANTHER" id="PTHR30523">
    <property type="entry name" value="PHOSPHOENOLPYRUVATE CARBOXYLASE"/>
    <property type="match status" value="1"/>
</dbReference>
<name>A0ABD5ZAF8_9EURY</name>
<evidence type="ECO:0000313" key="7">
    <source>
        <dbReference type="EMBL" id="MFC7202200.1"/>
    </source>
</evidence>
<dbReference type="InterPro" id="IPR018129">
    <property type="entry name" value="PEP_COase_Lys_AS"/>
</dbReference>
<sequence length="898" mass="102626">MRLHTRDVRQDVRELGALLGDVLEAQTSTASFETVEELRKAAIAYRKGETGSREDLYEVLSELEPETESIVARAFTTYFELINLAEERERVRVIREGSQEGTLEDGILDTLDELRDEDVDEELLGTVLDDVLIEPTFTAHPTEARRKTVKAKLRSIANRLETLDERRLTDLENDQEWRHIVAEVTSLWQTSQVRNRRPEPTDEARNVQWYLESILFDVVGEVYEELEEVIHREYPGLDVPKLFEFRSWAGSDRDGNPFVTVDVTEETLERQRNVVLEKYSDSLKRLSGVLSQDATRVETGHELERSLKADRELLPVVAEEADERYPDEPYRQKLKLMRERLRRIEDVRPNGYNEPAELMDDLEVIDASLRSIGAEQVANVYVEPLMRQVDTFGFTLASLDLRDHQENHTEAVHDALAHEGIDYRGRTEEERVELLTDAILQDEPVVDFEAVEDLSDTAQRVLRRFRKLGEWQREYGVGAIDTYCISMTEEPSHVLEVLFLADQAGVVSLPDHCGLDVVPLLETESALNGARRIMGTLFENDAYEKALAARNDVQEIMLGYSDSNKENGFLAANWDLYKNQRRLATICDDFDVTMRLFHGRGGSISRGGGPMNEAMLALPNETVTGQIKFTEQGEAIAEKYGNPRIAERNLEQMLNAQVRARLQSIREPEEHVPDHWVEAMDIMAAAARAEYRDLLESDGFVSYFEQATPITVIEELNLGSRPASRSDAERTVEDLRAIPWVFSWTQSRCILPGWYSLAQGVEAYLDEGGDLATLREMYDEWPFFHSVFDNAATSLARTDLEIAAEYANLADEDLRNEYFPRLQAEYEDAVSLMLDITGRDGLLKREWLEESLSRRNPYVDPLNLLQTHLLSQTHRTDEEERTLRLTVKGIAAGMKNTG</sequence>
<organism evidence="7 8">
    <name type="scientific">Haloferax namakaokahaiae</name>
    <dbReference type="NCBI Taxonomy" id="1748331"/>
    <lineage>
        <taxon>Archaea</taxon>
        <taxon>Methanobacteriati</taxon>
        <taxon>Methanobacteriota</taxon>
        <taxon>Stenosarchaea group</taxon>
        <taxon>Halobacteria</taxon>
        <taxon>Halobacteriales</taxon>
        <taxon>Haloferacaceae</taxon>
        <taxon>Haloferax</taxon>
    </lineage>
</organism>
<comment type="catalytic activity">
    <reaction evidence="6">
        <text>oxaloacetate + phosphate = phosphoenolpyruvate + hydrogencarbonate</text>
        <dbReference type="Rhea" id="RHEA:28370"/>
        <dbReference type="ChEBI" id="CHEBI:16452"/>
        <dbReference type="ChEBI" id="CHEBI:17544"/>
        <dbReference type="ChEBI" id="CHEBI:43474"/>
        <dbReference type="ChEBI" id="CHEBI:58702"/>
        <dbReference type="EC" id="4.1.1.31"/>
    </reaction>
</comment>
<dbReference type="GO" id="GO:0015977">
    <property type="term" value="P:carbon fixation"/>
    <property type="evidence" value="ECO:0007669"/>
    <property type="project" value="UniProtKB-KW"/>
</dbReference>
<proteinExistence type="inferred from homology"/>
<dbReference type="Gene3D" id="1.20.1440.90">
    <property type="entry name" value="Phosphoenolpyruvate/pyruvate domain"/>
    <property type="match status" value="1"/>
</dbReference>
<gene>
    <name evidence="7" type="primary">ppc</name>
    <name evidence="7" type="ORF">ACFQJC_01630</name>
</gene>
<dbReference type="PANTHER" id="PTHR30523:SF6">
    <property type="entry name" value="PHOSPHOENOLPYRUVATE CARBOXYLASE"/>
    <property type="match status" value="1"/>
</dbReference>
<keyword evidence="4 7" id="KW-0456">Lyase</keyword>
<evidence type="ECO:0000256" key="6">
    <source>
        <dbReference type="ARBA" id="ARBA00048995"/>
    </source>
</evidence>
<evidence type="ECO:0000256" key="2">
    <source>
        <dbReference type="ARBA" id="ARBA00012305"/>
    </source>
</evidence>
<dbReference type="Pfam" id="PF00311">
    <property type="entry name" value="PEPcase"/>
    <property type="match status" value="1"/>
</dbReference>
<reference evidence="7 8" key="1">
    <citation type="journal article" date="2019" name="Int. J. Syst. Evol. Microbiol.">
        <title>The Global Catalogue of Microorganisms (GCM) 10K type strain sequencing project: providing services to taxonomists for standard genome sequencing and annotation.</title>
        <authorList>
            <consortium name="The Broad Institute Genomics Platform"/>
            <consortium name="The Broad Institute Genome Sequencing Center for Infectious Disease"/>
            <person name="Wu L."/>
            <person name="Ma J."/>
        </authorList>
    </citation>
    <scope>NUCLEOTIDE SEQUENCE [LARGE SCALE GENOMIC DNA]</scope>
    <source>
        <strain evidence="7 8">DSM 29988</strain>
    </source>
</reference>
<dbReference type="PROSITE" id="PS00781">
    <property type="entry name" value="PEPCASE_1"/>
    <property type="match status" value="1"/>
</dbReference>
<evidence type="ECO:0000256" key="3">
    <source>
        <dbReference type="ARBA" id="ARBA00022842"/>
    </source>
</evidence>
<evidence type="ECO:0000256" key="5">
    <source>
        <dbReference type="ARBA" id="ARBA00023300"/>
    </source>
</evidence>
<dbReference type="GO" id="GO:0008964">
    <property type="term" value="F:phosphoenolpyruvate carboxylase activity"/>
    <property type="evidence" value="ECO:0007669"/>
    <property type="project" value="UniProtKB-EC"/>
</dbReference>
<dbReference type="RefSeq" id="WP_390221501.1">
    <property type="nucleotide sequence ID" value="NZ_JBHTAA010000001.1"/>
</dbReference>
<keyword evidence="5" id="KW-0120">Carbon dioxide fixation</keyword>
<accession>A0ABD5ZAF8</accession>
<dbReference type="EC" id="4.1.1.31" evidence="2"/>
<dbReference type="HAMAP" id="MF_00595">
    <property type="entry name" value="PEPcase_type1"/>
    <property type="match status" value="1"/>
</dbReference>
<comment type="caution">
    <text evidence="7">The sequence shown here is derived from an EMBL/GenBank/DDBJ whole genome shotgun (WGS) entry which is preliminary data.</text>
</comment>
<dbReference type="Proteomes" id="UP001596481">
    <property type="component" value="Unassembled WGS sequence"/>
</dbReference>
<keyword evidence="8" id="KW-1185">Reference proteome</keyword>
<dbReference type="EMBL" id="JBHTAA010000001">
    <property type="protein sequence ID" value="MFC7202200.1"/>
    <property type="molecule type" value="Genomic_DNA"/>
</dbReference>
<evidence type="ECO:0000313" key="8">
    <source>
        <dbReference type="Proteomes" id="UP001596481"/>
    </source>
</evidence>
<dbReference type="AlphaFoldDB" id="A0ABD5ZAF8"/>
<dbReference type="SUPFAM" id="SSF51621">
    <property type="entry name" value="Phosphoenolpyruvate/pyruvate domain"/>
    <property type="match status" value="1"/>
</dbReference>
<protein>
    <recommendedName>
        <fullName evidence="2">phosphoenolpyruvate carboxylase</fullName>
        <ecNumber evidence="2">4.1.1.31</ecNumber>
    </recommendedName>
</protein>
<dbReference type="NCBIfam" id="NF000584">
    <property type="entry name" value="PRK00009.1"/>
    <property type="match status" value="1"/>
</dbReference>